<dbReference type="CDD" id="cd02603">
    <property type="entry name" value="HAD_sEH-N_like"/>
    <property type="match status" value="1"/>
</dbReference>
<proteinExistence type="predicted"/>
<dbReference type="Proteomes" id="UP000028525">
    <property type="component" value="Unassembled WGS sequence"/>
</dbReference>
<keyword evidence="1" id="KW-0378">Hydrolase</keyword>
<evidence type="ECO:0000313" key="1">
    <source>
        <dbReference type="EMBL" id="KEZ89881.1"/>
    </source>
</evidence>
<dbReference type="PRINTS" id="PR00413">
    <property type="entry name" value="HADHALOGNASE"/>
</dbReference>
<dbReference type="SFLD" id="SFLDS00003">
    <property type="entry name" value="Haloacid_Dehalogenase"/>
    <property type="match status" value="1"/>
</dbReference>
<name>A0A084JLP7_9FIRM</name>
<dbReference type="SFLD" id="SFLDG01129">
    <property type="entry name" value="C1.5:_HAD__Beta-PGM__Phosphata"/>
    <property type="match status" value="1"/>
</dbReference>
<dbReference type="InterPro" id="IPR036412">
    <property type="entry name" value="HAD-like_sf"/>
</dbReference>
<reference evidence="1 2" key="1">
    <citation type="submission" date="2014-07" db="EMBL/GenBank/DDBJ databases">
        <title>Draft genome of Clostridium celerecrescens 152B isolated from sediments associated with methane hydrate from Krishna Godavari basin.</title>
        <authorList>
            <person name="Honkalas V.S."/>
            <person name="Dabir A.P."/>
            <person name="Arora P."/>
            <person name="Dhakephalkar P.K."/>
        </authorList>
    </citation>
    <scope>NUCLEOTIDE SEQUENCE [LARGE SCALE GENOMIC DNA]</scope>
    <source>
        <strain evidence="1 2">152B</strain>
    </source>
</reference>
<dbReference type="Gene3D" id="3.40.50.1000">
    <property type="entry name" value="HAD superfamily/HAD-like"/>
    <property type="match status" value="1"/>
</dbReference>
<comment type="caution">
    <text evidence="1">The sequence shown here is derived from an EMBL/GenBank/DDBJ whole genome shotgun (WGS) entry which is preliminary data.</text>
</comment>
<dbReference type="GO" id="GO:0016787">
    <property type="term" value="F:hydrolase activity"/>
    <property type="evidence" value="ECO:0007669"/>
    <property type="project" value="UniProtKB-KW"/>
</dbReference>
<protein>
    <submittedName>
        <fullName evidence="1">HAD family hydrolase</fullName>
    </submittedName>
</protein>
<gene>
    <name evidence="1" type="ORF">IO98_12160</name>
</gene>
<dbReference type="InterPro" id="IPR023198">
    <property type="entry name" value="PGP-like_dom2"/>
</dbReference>
<sequence>MIKNIVFDMGKVLVHYDGDIVCKHFIEDEAERKAVRIAVFESQEWLFLDMGLISEEEALKKMQARLDTAHAKEMAALCLEHWHEYNMWPDKEMGELVGQLKERGYGIYLCSNASLRLLTCYNIIPGIEHFDGRLFSAEVKCLKPQKEMYGHLFERFHLKPEECFFIDDLSMNIEGARACGMDGYCFEDGDVKRLKEFLSTINNN</sequence>
<dbReference type="InterPro" id="IPR006439">
    <property type="entry name" value="HAD-SF_hydro_IA"/>
</dbReference>
<dbReference type="NCBIfam" id="TIGR01509">
    <property type="entry name" value="HAD-SF-IA-v3"/>
    <property type="match status" value="1"/>
</dbReference>
<accession>A0A084JLP7</accession>
<keyword evidence="2" id="KW-1185">Reference proteome</keyword>
<dbReference type="STRING" id="29354.IO98_12160"/>
<dbReference type="RefSeq" id="WP_038281290.1">
    <property type="nucleotide sequence ID" value="NZ_JPME01000014.1"/>
</dbReference>
<dbReference type="Gene3D" id="1.10.150.240">
    <property type="entry name" value="Putative phosphatase, domain 2"/>
    <property type="match status" value="1"/>
</dbReference>
<dbReference type="SUPFAM" id="SSF56784">
    <property type="entry name" value="HAD-like"/>
    <property type="match status" value="1"/>
</dbReference>
<dbReference type="InterPro" id="IPR023214">
    <property type="entry name" value="HAD_sf"/>
</dbReference>
<dbReference type="EMBL" id="JPME01000014">
    <property type="protein sequence ID" value="KEZ89881.1"/>
    <property type="molecule type" value="Genomic_DNA"/>
</dbReference>
<dbReference type="PANTHER" id="PTHR43611:SF3">
    <property type="entry name" value="FLAVIN MONONUCLEOTIDE HYDROLASE 1, CHLOROPLATIC"/>
    <property type="match status" value="1"/>
</dbReference>
<dbReference type="AlphaFoldDB" id="A0A084JLP7"/>
<dbReference type="Pfam" id="PF00702">
    <property type="entry name" value="Hydrolase"/>
    <property type="match status" value="1"/>
</dbReference>
<dbReference type="PANTHER" id="PTHR43611">
    <property type="entry name" value="ALPHA-D-GLUCOSE 1-PHOSPHATE PHOSPHATASE"/>
    <property type="match status" value="1"/>
</dbReference>
<organism evidence="1 2">
    <name type="scientific">Lacrimispora celerecrescens</name>
    <dbReference type="NCBI Taxonomy" id="29354"/>
    <lineage>
        <taxon>Bacteria</taxon>
        <taxon>Bacillati</taxon>
        <taxon>Bacillota</taxon>
        <taxon>Clostridia</taxon>
        <taxon>Lachnospirales</taxon>
        <taxon>Lachnospiraceae</taxon>
        <taxon>Lacrimispora</taxon>
    </lineage>
</organism>
<dbReference type="OrthoDB" id="9797415at2"/>
<evidence type="ECO:0000313" key="2">
    <source>
        <dbReference type="Proteomes" id="UP000028525"/>
    </source>
</evidence>